<dbReference type="RefSeq" id="WP_377505576.1">
    <property type="nucleotide sequence ID" value="NZ_JBHULU010000012.1"/>
</dbReference>
<feature type="transmembrane region" description="Helical" evidence="1">
    <location>
        <begin position="68"/>
        <end position="87"/>
    </location>
</feature>
<gene>
    <name evidence="2" type="ORF">ACFSRY_08830</name>
</gene>
<sequence>MKTLCHPLFLLCLLLFGLNQLLELSKVYVWPLYTHLDDLLVLPITLTIALAAERAYFNSHGFVLPLRYSLLAFVLFSAVFEGVLPLISQKYTADALDVVAYALGTAAFQLLINRPLKNHGSKV</sequence>
<keyword evidence="1" id="KW-1133">Transmembrane helix</keyword>
<keyword evidence="1" id="KW-0472">Membrane</keyword>
<evidence type="ECO:0000256" key="1">
    <source>
        <dbReference type="SAM" id="Phobius"/>
    </source>
</evidence>
<organism evidence="2 3">
    <name type="scientific">Pontibacter locisalis</name>
    <dbReference type="NCBI Taxonomy" id="1719035"/>
    <lineage>
        <taxon>Bacteria</taxon>
        <taxon>Pseudomonadati</taxon>
        <taxon>Bacteroidota</taxon>
        <taxon>Cytophagia</taxon>
        <taxon>Cytophagales</taxon>
        <taxon>Hymenobacteraceae</taxon>
        <taxon>Pontibacter</taxon>
    </lineage>
</organism>
<evidence type="ECO:0008006" key="4">
    <source>
        <dbReference type="Google" id="ProtNLM"/>
    </source>
</evidence>
<comment type="caution">
    <text evidence="2">The sequence shown here is derived from an EMBL/GenBank/DDBJ whole genome shotgun (WGS) entry which is preliminary data.</text>
</comment>
<feature type="transmembrane region" description="Helical" evidence="1">
    <location>
        <begin position="93"/>
        <end position="112"/>
    </location>
</feature>
<reference evidence="3" key="1">
    <citation type="journal article" date="2019" name="Int. J. Syst. Evol. Microbiol.">
        <title>The Global Catalogue of Microorganisms (GCM) 10K type strain sequencing project: providing services to taxonomists for standard genome sequencing and annotation.</title>
        <authorList>
            <consortium name="The Broad Institute Genomics Platform"/>
            <consortium name="The Broad Institute Genome Sequencing Center for Infectious Disease"/>
            <person name="Wu L."/>
            <person name="Ma J."/>
        </authorList>
    </citation>
    <scope>NUCLEOTIDE SEQUENCE [LARGE SCALE GENOMIC DNA]</scope>
    <source>
        <strain evidence="3">KCTC 42498</strain>
    </source>
</reference>
<keyword evidence="3" id="KW-1185">Reference proteome</keyword>
<feature type="transmembrane region" description="Helical" evidence="1">
    <location>
        <begin position="39"/>
        <end position="56"/>
    </location>
</feature>
<evidence type="ECO:0000313" key="2">
    <source>
        <dbReference type="EMBL" id="MFD2513967.1"/>
    </source>
</evidence>
<proteinExistence type="predicted"/>
<name>A0ABW5IK18_9BACT</name>
<keyword evidence="1" id="KW-0812">Transmembrane</keyword>
<evidence type="ECO:0000313" key="3">
    <source>
        <dbReference type="Proteomes" id="UP001597544"/>
    </source>
</evidence>
<accession>A0ABW5IK18</accession>
<dbReference type="Proteomes" id="UP001597544">
    <property type="component" value="Unassembled WGS sequence"/>
</dbReference>
<protein>
    <recommendedName>
        <fullName evidence="4">Magnesium citrate secondary transporter</fullName>
    </recommendedName>
</protein>
<dbReference type="EMBL" id="JBHULU010000012">
    <property type="protein sequence ID" value="MFD2513967.1"/>
    <property type="molecule type" value="Genomic_DNA"/>
</dbReference>